<dbReference type="Pfam" id="PF09190">
    <property type="entry name" value="DALR_2"/>
    <property type="match status" value="1"/>
</dbReference>
<evidence type="ECO:0000256" key="1">
    <source>
        <dbReference type="ARBA" id="ARBA00001947"/>
    </source>
</evidence>
<comment type="catalytic activity">
    <reaction evidence="18">
        <text>tRNA(Cys) + L-cysteine + ATP = L-cysteinyl-tRNA(Cys) + AMP + diphosphate</text>
        <dbReference type="Rhea" id="RHEA:17773"/>
        <dbReference type="Rhea" id="RHEA-COMP:9661"/>
        <dbReference type="Rhea" id="RHEA-COMP:9679"/>
        <dbReference type="ChEBI" id="CHEBI:30616"/>
        <dbReference type="ChEBI" id="CHEBI:33019"/>
        <dbReference type="ChEBI" id="CHEBI:35235"/>
        <dbReference type="ChEBI" id="CHEBI:78442"/>
        <dbReference type="ChEBI" id="CHEBI:78517"/>
        <dbReference type="ChEBI" id="CHEBI:456215"/>
        <dbReference type="EC" id="6.1.1.16"/>
    </reaction>
    <physiologicalReaction direction="right-to-left" evidence="18">
        <dbReference type="Rhea" id="RHEA:17775"/>
    </physiologicalReaction>
</comment>
<keyword evidence="8" id="KW-0067">ATP-binding</keyword>
<keyword evidence="4 21" id="KW-0436">Ligase</keyword>
<dbReference type="Proteomes" id="UP001054837">
    <property type="component" value="Unassembled WGS sequence"/>
</dbReference>
<feature type="domain" description="Cysteinyl-tRNA synthetase class Ia DALR" evidence="20">
    <location>
        <begin position="412"/>
        <end position="467"/>
    </location>
</feature>
<dbReference type="InterPro" id="IPR015273">
    <property type="entry name" value="Cys-tRNA-synt_Ia_DALR"/>
</dbReference>
<dbReference type="GO" id="GO:0005524">
    <property type="term" value="F:ATP binding"/>
    <property type="evidence" value="ECO:0007669"/>
    <property type="project" value="UniProtKB-KW"/>
</dbReference>
<accession>A0AAV4U3K2</accession>
<protein>
    <recommendedName>
        <fullName evidence="3">cysteine--tRNA ligase</fullName>
        <ecNumber evidence="3">6.1.1.16</ecNumber>
    </recommendedName>
    <alternativeName>
        <fullName evidence="11">Cysteinyl-tRNA synthetase</fullName>
    </alternativeName>
</protein>
<evidence type="ECO:0000259" key="19">
    <source>
        <dbReference type="Pfam" id="PF01406"/>
    </source>
</evidence>
<dbReference type="GO" id="GO:0006423">
    <property type="term" value="P:cysteinyl-tRNA aminoacylation"/>
    <property type="evidence" value="ECO:0007669"/>
    <property type="project" value="InterPro"/>
</dbReference>
<evidence type="ECO:0000256" key="2">
    <source>
        <dbReference type="ARBA" id="ARBA00005594"/>
    </source>
</evidence>
<comment type="catalytic activity">
    <reaction evidence="14">
        <text>S-disulfanyl-L-cysteine + tRNA(Cys) + ATP = (S)-disulfanyl-L-cysteinyl-tRNA(Cys) + AMP + diphosphate</text>
        <dbReference type="Rhea" id="RHEA:78651"/>
        <dbReference type="Rhea" id="RHEA-COMP:9661"/>
        <dbReference type="Rhea" id="RHEA-COMP:19120"/>
        <dbReference type="ChEBI" id="CHEBI:30616"/>
        <dbReference type="ChEBI" id="CHEBI:33019"/>
        <dbReference type="ChEBI" id="CHEBI:78442"/>
        <dbReference type="ChEBI" id="CHEBI:229465"/>
        <dbReference type="ChEBI" id="CHEBI:229521"/>
        <dbReference type="ChEBI" id="CHEBI:456215"/>
    </reaction>
    <physiologicalReaction direction="left-to-right" evidence="14">
        <dbReference type="Rhea" id="RHEA:78652"/>
    </physiologicalReaction>
</comment>
<dbReference type="FunFam" id="3.40.50.620:FF:000027">
    <property type="entry name" value="Cysteine--tRNA ligase, cytoplasmic"/>
    <property type="match status" value="1"/>
</dbReference>
<dbReference type="GO" id="GO:0046872">
    <property type="term" value="F:metal ion binding"/>
    <property type="evidence" value="ECO:0007669"/>
    <property type="project" value="UniProtKB-KW"/>
</dbReference>
<dbReference type="EC" id="6.1.1.16" evidence="3"/>
<evidence type="ECO:0000256" key="10">
    <source>
        <dbReference type="ARBA" id="ARBA00023146"/>
    </source>
</evidence>
<comment type="caution">
    <text evidence="21">The sequence shown here is derived from an EMBL/GenBank/DDBJ whole genome shotgun (WGS) entry which is preliminary data.</text>
</comment>
<comment type="catalytic activity">
    <reaction evidence="17">
        <text>S-sulfanyl-L-cysteine + tRNA(Cys) + ATP = (S)-sulfanyl-L-cysteinyl-tRNA(Cys) + AMP + diphosphate</text>
        <dbReference type="Rhea" id="RHEA:78647"/>
        <dbReference type="Rhea" id="RHEA-COMP:9661"/>
        <dbReference type="Rhea" id="RHEA-COMP:19119"/>
        <dbReference type="ChEBI" id="CHEBI:30616"/>
        <dbReference type="ChEBI" id="CHEBI:33019"/>
        <dbReference type="ChEBI" id="CHEBI:58591"/>
        <dbReference type="ChEBI" id="CHEBI:78442"/>
        <dbReference type="ChEBI" id="CHEBI:229520"/>
        <dbReference type="ChEBI" id="CHEBI:456215"/>
    </reaction>
    <physiologicalReaction direction="left-to-right" evidence="17">
        <dbReference type="Rhea" id="RHEA:78648"/>
    </physiologicalReaction>
</comment>
<evidence type="ECO:0000256" key="8">
    <source>
        <dbReference type="ARBA" id="ARBA00022840"/>
    </source>
</evidence>
<evidence type="ECO:0000313" key="22">
    <source>
        <dbReference type="Proteomes" id="UP001054837"/>
    </source>
</evidence>
<comment type="function">
    <text evidence="12">Mitochondrial cysteine-specific aminoacyl-tRNA synthetase that catalyzes the ATP-dependent ligation of cysteine to tRNA(Cys).</text>
</comment>
<evidence type="ECO:0000256" key="4">
    <source>
        <dbReference type="ARBA" id="ARBA00022598"/>
    </source>
</evidence>
<evidence type="ECO:0000256" key="13">
    <source>
        <dbReference type="ARBA" id="ARBA00045476"/>
    </source>
</evidence>
<evidence type="ECO:0000259" key="20">
    <source>
        <dbReference type="Pfam" id="PF09190"/>
    </source>
</evidence>
<comment type="similarity">
    <text evidence="2">Belongs to the class-I aminoacyl-tRNA synthetase family.</text>
</comment>
<evidence type="ECO:0000256" key="17">
    <source>
        <dbReference type="ARBA" id="ARBA00048609"/>
    </source>
</evidence>
<dbReference type="AlphaFoldDB" id="A0AAV4U3K2"/>
<dbReference type="PANTHER" id="PTHR10890">
    <property type="entry name" value="CYSTEINYL-TRNA SYNTHETASE"/>
    <property type="match status" value="1"/>
</dbReference>
<reference evidence="21 22" key="1">
    <citation type="submission" date="2021-06" db="EMBL/GenBank/DDBJ databases">
        <title>Caerostris darwini draft genome.</title>
        <authorList>
            <person name="Kono N."/>
            <person name="Arakawa K."/>
        </authorList>
    </citation>
    <scope>NUCLEOTIDE SEQUENCE [LARGE SCALE GENOMIC DNA]</scope>
</reference>
<dbReference type="InterPro" id="IPR009080">
    <property type="entry name" value="tRNAsynth_Ia_anticodon-bd"/>
</dbReference>
<dbReference type="SUPFAM" id="SSF52374">
    <property type="entry name" value="Nucleotidylyl transferase"/>
    <property type="match status" value="1"/>
</dbReference>
<comment type="cofactor">
    <cofactor evidence="1">
        <name>Zn(2+)</name>
        <dbReference type="ChEBI" id="CHEBI:29105"/>
    </cofactor>
</comment>
<evidence type="ECO:0000256" key="12">
    <source>
        <dbReference type="ARBA" id="ARBA00043868"/>
    </source>
</evidence>
<name>A0AAV4U3K2_9ARAC</name>
<dbReference type="InterPro" id="IPR015803">
    <property type="entry name" value="Cys-tRNA-ligase"/>
</dbReference>
<evidence type="ECO:0000256" key="3">
    <source>
        <dbReference type="ARBA" id="ARBA00012832"/>
    </source>
</evidence>
<dbReference type="InterPro" id="IPR032678">
    <property type="entry name" value="tRNA-synt_1_cat_dom"/>
</dbReference>
<keyword evidence="10" id="KW-0030">Aminoacyl-tRNA synthetase</keyword>
<keyword evidence="9" id="KW-0648">Protein biosynthesis</keyword>
<dbReference type="InterPro" id="IPR014729">
    <property type="entry name" value="Rossmann-like_a/b/a_fold"/>
</dbReference>
<evidence type="ECO:0000256" key="9">
    <source>
        <dbReference type="ARBA" id="ARBA00022917"/>
    </source>
</evidence>
<gene>
    <name evidence="21" type="primary">cars2</name>
    <name evidence="21" type="ORF">CDAR_207842</name>
</gene>
<evidence type="ECO:0000256" key="7">
    <source>
        <dbReference type="ARBA" id="ARBA00022833"/>
    </source>
</evidence>
<dbReference type="GO" id="GO:0004817">
    <property type="term" value="F:cysteine-tRNA ligase activity"/>
    <property type="evidence" value="ECO:0007669"/>
    <property type="project" value="UniProtKB-EC"/>
</dbReference>
<evidence type="ECO:0000256" key="16">
    <source>
        <dbReference type="ARBA" id="ARBA00047731"/>
    </source>
</evidence>
<dbReference type="SUPFAM" id="SSF47323">
    <property type="entry name" value="Anticodon-binding domain of a subclass of class I aminoacyl-tRNA synthetases"/>
    <property type="match status" value="1"/>
</dbReference>
<dbReference type="GO" id="GO:0005737">
    <property type="term" value="C:cytoplasm"/>
    <property type="evidence" value="ECO:0007669"/>
    <property type="project" value="InterPro"/>
</dbReference>
<proteinExistence type="inferred from homology"/>
<dbReference type="Pfam" id="PF01406">
    <property type="entry name" value="tRNA-synt_1e"/>
    <property type="match status" value="1"/>
</dbReference>
<dbReference type="NCBIfam" id="TIGR00435">
    <property type="entry name" value="cysS"/>
    <property type="match status" value="1"/>
</dbReference>
<dbReference type="HAMAP" id="MF_00041">
    <property type="entry name" value="Cys_tRNA_synth"/>
    <property type="match status" value="1"/>
</dbReference>
<evidence type="ECO:0000256" key="11">
    <source>
        <dbReference type="ARBA" id="ARBA00031499"/>
    </source>
</evidence>
<dbReference type="CDD" id="cd00672">
    <property type="entry name" value="CysRS_core"/>
    <property type="match status" value="1"/>
</dbReference>
<comment type="catalytic activity">
    <reaction evidence="16">
        <text>S-sulfanyl-L-cysteine + L-cysteine = S-disulfanyl-L-cysteine + L-alanine</text>
        <dbReference type="Rhea" id="RHEA:78627"/>
        <dbReference type="ChEBI" id="CHEBI:35235"/>
        <dbReference type="ChEBI" id="CHEBI:57972"/>
        <dbReference type="ChEBI" id="CHEBI:58591"/>
        <dbReference type="ChEBI" id="CHEBI:229465"/>
    </reaction>
    <physiologicalReaction direction="left-to-right" evidence="16">
        <dbReference type="Rhea" id="RHEA:78628"/>
    </physiologicalReaction>
</comment>
<evidence type="ECO:0000256" key="14">
    <source>
        <dbReference type="ARBA" id="ARBA00047499"/>
    </source>
</evidence>
<sequence>MGRSKLLNMWLSRCNVGYFKLKQMQPFLSCLTTTIYSNRQCSFLGKFQVPQGFETAITIYNSSAKKKVPLILKSKKIATWYMCGPTVYDDSHIGHACCYVKFDIIRRIMENIFGINVLLVMGITDIDDKIIKKSHESNVSIQEVSRKYELDFFKDMTTMRVMHPSSISRVTENIPHIISFCEKLIEKDFAYVTEEGNVYFKVAKGVSADVVNEMPEDTEINSDPLKKDKRDFVLWKVAKEKEPYWESPWCKGRPGWHIECSVLASKIFGSHLDVHSGGYDLLFPHHSNEKSQSEAYHNCPQWGNYWLHSGLLQVGNNVKMSKSIKNTISIKEFLKDNCVNDFRILCLQSPYRKNMIYCSETLTGAKGLHQKFHNFISESELLINGEIATALIDEDKLLSKLRNTEEQVFSFLSDDFNTSQAILCLANLIDVVNENLQSSTVSSSENGTTAIFACANYIDKMLEILGVNIMSKKRLNKDFVYLVDAAVEFRTKLRFFIFDEIEAGEIIAAQTIENIYNSFTQRISLIYDVEELTSEALHIKEAVNVTFKQSLEFVSTLQNTNISKNKKKAKLLAFCDALRSSLEKYGITIKDRKGVSTWSVKL</sequence>
<keyword evidence="22" id="KW-1185">Reference proteome</keyword>
<evidence type="ECO:0000256" key="15">
    <source>
        <dbReference type="ARBA" id="ARBA00047548"/>
    </source>
</evidence>
<keyword evidence="5" id="KW-0479">Metal-binding</keyword>
<dbReference type="PANTHER" id="PTHR10890:SF27">
    <property type="entry name" value="CYSTEINE--TRNA LIGASE, MITOCHONDRIAL-RELATED"/>
    <property type="match status" value="1"/>
</dbReference>
<organism evidence="21 22">
    <name type="scientific">Caerostris darwini</name>
    <dbReference type="NCBI Taxonomy" id="1538125"/>
    <lineage>
        <taxon>Eukaryota</taxon>
        <taxon>Metazoa</taxon>
        <taxon>Ecdysozoa</taxon>
        <taxon>Arthropoda</taxon>
        <taxon>Chelicerata</taxon>
        <taxon>Arachnida</taxon>
        <taxon>Araneae</taxon>
        <taxon>Araneomorphae</taxon>
        <taxon>Entelegynae</taxon>
        <taxon>Araneoidea</taxon>
        <taxon>Araneidae</taxon>
        <taxon>Caerostris</taxon>
    </lineage>
</organism>
<comment type="function">
    <text evidence="13">In addition to its role as an aminoacyl-tRNA synthetase, has also cysteine persulfide synthase activity. Produces reactive persulfide species such as cysteine persulfide (CysSSH) from substrate cysteine and mediate direct incorporation of CysSSH into proteins during translations, resulting in protein persulfides and polysulfides. CysSSHs behave as potent antioxidants and cellular protectants.</text>
</comment>
<dbReference type="Gene3D" id="1.20.120.640">
    <property type="entry name" value="Anticodon-binding domain of a subclass of class I aminoacyl-tRNA synthetases"/>
    <property type="match status" value="1"/>
</dbReference>
<dbReference type="PRINTS" id="PR00983">
    <property type="entry name" value="TRNASYNTHCYS"/>
</dbReference>
<dbReference type="InterPro" id="IPR024909">
    <property type="entry name" value="Cys-tRNA/MSH_ligase"/>
</dbReference>
<evidence type="ECO:0000313" key="21">
    <source>
        <dbReference type="EMBL" id="GIY52320.1"/>
    </source>
</evidence>
<evidence type="ECO:0000256" key="6">
    <source>
        <dbReference type="ARBA" id="ARBA00022741"/>
    </source>
</evidence>
<comment type="catalytic activity">
    <reaction evidence="15">
        <text>2 L-cysteine = S-sulfanyl-L-cysteine + L-alanine</text>
        <dbReference type="Rhea" id="RHEA:78543"/>
        <dbReference type="ChEBI" id="CHEBI:35235"/>
        <dbReference type="ChEBI" id="CHEBI:57972"/>
        <dbReference type="ChEBI" id="CHEBI:58591"/>
    </reaction>
    <physiologicalReaction direction="left-to-right" evidence="15">
        <dbReference type="Rhea" id="RHEA:78544"/>
    </physiologicalReaction>
</comment>
<keyword evidence="7" id="KW-0862">Zinc</keyword>
<evidence type="ECO:0000256" key="18">
    <source>
        <dbReference type="ARBA" id="ARBA00049046"/>
    </source>
</evidence>
<dbReference type="Gene3D" id="3.40.50.620">
    <property type="entry name" value="HUPs"/>
    <property type="match status" value="1"/>
</dbReference>
<feature type="domain" description="tRNA synthetases class I catalytic" evidence="19">
    <location>
        <begin position="75"/>
        <end position="365"/>
    </location>
</feature>
<evidence type="ECO:0000256" key="5">
    <source>
        <dbReference type="ARBA" id="ARBA00022723"/>
    </source>
</evidence>
<dbReference type="EMBL" id="BPLQ01010661">
    <property type="protein sequence ID" value="GIY52320.1"/>
    <property type="molecule type" value="Genomic_DNA"/>
</dbReference>
<keyword evidence="6" id="KW-0547">Nucleotide-binding</keyword>